<accession>A0AAV5SB50</accession>
<dbReference type="AlphaFoldDB" id="A0AAV5SB50"/>
<gene>
    <name evidence="2" type="ORF">PENTCL1PPCAC_1827</name>
</gene>
<comment type="caution">
    <text evidence="2">The sequence shown here is derived from an EMBL/GenBank/DDBJ whole genome shotgun (WGS) entry which is preliminary data.</text>
</comment>
<keyword evidence="3" id="KW-1185">Reference proteome</keyword>
<proteinExistence type="predicted"/>
<feature type="chain" id="PRO_5043708556" evidence="1">
    <location>
        <begin position="18"/>
        <end position="291"/>
    </location>
</feature>
<evidence type="ECO:0000313" key="2">
    <source>
        <dbReference type="EMBL" id="GMS79652.1"/>
    </source>
</evidence>
<reference evidence="2" key="1">
    <citation type="submission" date="2023-10" db="EMBL/GenBank/DDBJ databases">
        <title>Genome assembly of Pristionchus species.</title>
        <authorList>
            <person name="Yoshida K."/>
            <person name="Sommer R.J."/>
        </authorList>
    </citation>
    <scope>NUCLEOTIDE SEQUENCE</scope>
    <source>
        <strain evidence="2">RS0144</strain>
    </source>
</reference>
<evidence type="ECO:0000256" key="1">
    <source>
        <dbReference type="SAM" id="SignalP"/>
    </source>
</evidence>
<dbReference type="EMBL" id="BTSX01000001">
    <property type="protein sequence ID" value="GMS79652.1"/>
    <property type="molecule type" value="Genomic_DNA"/>
</dbReference>
<dbReference type="Proteomes" id="UP001432027">
    <property type="component" value="Unassembled WGS sequence"/>
</dbReference>
<name>A0AAV5SB50_9BILA</name>
<protein>
    <submittedName>
        <fullName evidence="2">Uncharacterized protein</fullName>
    </submittedName>
</protein>
<organism evidence="2 3">
    <name type="scientific">Pristionchus entomophagus</name>
    <dbReference type="NCBI Taxonomy" id="358040"/>
    <lineage>
        <taxon>Eukaryota</taxon>
        <taxon>Metazoa</taxon>
        <taxon>Ecdysozoa</taxon>
        <taxon>Nematoda</taxon>
        <taxon>Chromadorea</taxon>
        <taxon>Rhabditida</taxon>
        <taxon>Rhabditina</taxon>
        <taxon>Diplogasteromorpha</taxon>
        <taxon>Diplogasteroidea</taxon>
        <taxon>Neodiplogasteridae</taxon>
        <taxon>Pristionchus</taxon>
    </lineage>
</organism>
<keyword evidence="1" id="KW-0732">Signal</keyword>
<evidence type="ECO:0000313" key="3">
    <source>
        <dbReference type="Proteomes" id="UP001432027"/>
    </source>
</evidence>
<sequence>MILLLLLCLAASRMTHTELQPCPEYSACLYHTRCSLDGEDIIIATTNREEYINRFAANCSDSETPPTTTQLFVRPISIHKWIFTLHYSYKNVGIRFGTSFTMIANKTEASFILPSTDKPLTSPFVRDGNVLTFTLHAADKNLFDIFTGSDIFYMEKEMKNGSTSSMQDLFWQEIQKLVNCLNILSIKHYFSVPCDPSLIIDGCTKETMNCSKLITSRNSVNCPIKEENLWQPADISWEKLESISCDEATKEWSLNIKDKHPLIMPKAGFTVQFRNPMLGQPQLPRTPIIRA</sequence>
<feature type="signal peptide" evidence="1">
    <location>
        <begin position="1"/>
        <end position="17"/>
    </location>
</feature>